<dbReference type="GO" id="GO:0035556">
    <property type="term" value="P:intracellular signal transduction"/>
    <property type="evidence" value="ECO:0007669"/>
    <property type="project" value="TreeGrafter"/>
</dbReference>
<keyword evidence="2" id="KW-0808">Transferase</keyword>
<feature type="domain" description="Protein kinase" evidence="6">
    <location>
        <begin position="1"/>
        <end position="252"/>
    </location>
</feature>
<dbReference type="PANTHER" id="PTHR24346">
    <property type="entry name" value="MAP/MICROTUBULE AFFINITY-REGULATING KINASE"/>
    <property type="match status" value="1"/>
</dbReference>
<dbReference type="GO" id="GO:0005524">
    <property type="term" value="F:ATP binding"/>
    <property type="evidence" value="ECO:0007669"/>
    <property type="project" value="UniProtKB-KW"/>
</dbReference>
<dbReference type="GO" id="GO:0004674">
    <property type="term" value="F:protein serine/threonine kinase activity"/>
    <property type="evidence" value="ECO:0007669"/>
    <property type="project" value="UniProtKB-KW"/>
</dbReference>
<name>A0A1V0SFV0_9VIRU</name>
<evidence type="ECO:0000256" key="3">
    <source>
        <dbReference type="ARBA" id="ARBA00022741"/>
    </source>
</evidence>
<reference evidence="7" key="1">
    <citation type="journal article" date="2017" name="Science">
        <title>Giant viruses with an expanded complement of translation system components.</title>
        <authorList>
            <person name="Schulz F."/>
            <person name="Yutin N."/>
            <person name="Ivanova N.N."/>
            <person name="Ortega D.R."/>
            <person name="Lee T.K."/>
            <person name="Vierheilig J."/>
            <person name="Daims H."/>
            <person name="Horn M."/>
            <person name="Wagner M."/>
            <person name="Jensen G.J."/>
            <person name="Kyrpides N.C."/>
            <person name="Koonin E.V."/>
            <person name="Woyke T."/>
        </authorList>
    </citation>
    <scope>NUCLEOTIDE SEQUENCE</scope>
    <source>
        <strain evidence="7">HKV1</strain>
    </source>
</reference>
<keyword evidence="5" id="KW-0067">ATP-binding</keyword>
<dbReference type="EMBL" id="KY684104">
    <property type="protein sequence ID" value="ARF10606.1"/>
    <property type="molecule type" value="Genomic_DNA"/>
</dbReference>
<evidence type="ECO:0000313" key="7">
    <source>
        <dbReference type="EMBL" id="ARF10606.1"/>
    </source>
</evidence>
<evidence type="ECO:0000256" key="4">
    <source>
        <dbReference type="ARBA" id="ARBA00022777"/>
    </source>
</evidence>
<dbReference type="InterPro" id="IPR011009">
    <property type="entry name" value="Kinase-like_dom_sf"/>
</dbReference>
<gene>
    <name evidence="7" type="ORF">Hokovirus_2_133</name>
</gene>
<accession>A0A1V0SFV0</accession>
<dbReference type="SUPFAM" id="SSF56112">
    <property type="entry name" value="Protein kinase-like (PK-like)"/>
    <property type="match status" value="1"/>
</dbReference>
<protein>
    <submittedName>
        <fullName evidence="7">Serine/threonine protein kinase</fullName>
    </submittedName>
</protein>
<dbReference type="PANTHER" id="PTHR24346:SF82">
    <property type="entry name" value="KP78A-RELATED"/>
    <property type="match status" value="1"/>
</dbReference>
<keyword evidence="4 7" id="KW-0418">Kinase</keyword>
<evidence type="ECO:0000256" key="5">
    <source>
        <dbReference type="ARBA" id="ARBA00022840"/>
    </source>
</evidence>
<evidence type="ECO:0000256" key="1">
    <source>
        <dbReference type="ARBA" id="ARBA00022527"/>
    </source>
</evidence>
<keyword evidence="3" id="KW-0547">Nucleotide-binding</keyword>
<proteinExistence type="predicted"/>
<dbReference type="SMART" id="SM00220">
    <property type="entry name" value="S_TKc"/>
    <property type="match status" value="1"/>
</dbReference>
<dbReference type="InterPro" id="IPR008271">
    <property type="entry name" value="Ser/Thr_kinase_AS"/>
</dbReference>
<evidence type="ECO:0000256" key="2">
    <source>
        <dbReference type="ARBA" id="ARBA00022679"/>
    </source>
</evidence>
<dbReference type="Pfam" id="PF00069">
    <property type="entry name" value="Pkinase"/>
    <property type="match status" value="1"/>
</dbReference>
<evidence type="ECO:0000259" key="6">
    <source>
        <dbReference type="PROSITE" id="PS50011"/>
    </source>
</evidence>
<dbReference type="PROSITE" id="PS00108">
    <property type="entry name" value="PROTEIN_KINASE_ST"/>
    <property type="match status" value="1"/>
</dbReference>
<sequence length="291" mass="34684">MDTFIIKNTNQTYIIRKNNIIEKYKPYSKISPKKEYDILMSLNHPNIVKCLDYNEEQSVIKLEYIKGPNLHVYLEKNYLTEMEIFNIFSQVANAVYYCHSNNITHGDIKLENCVIDNELSVKLIDFEFANKFVDNNVSVRKVFGTPIYLSPELAKIINKNLHTDDIEESEYKCKPVDIWSLGIMLYELVFRCHPFSYSCHSMEMLVNSIIYEEISFWKNNENKKLKKLLKNMLQHDINKRYTIEQVINSSWFKKFRLIKKLPSVFTKKYNRYIIINDDLYKSYNNKSEIPD</sequence>
<dbReference type="InterPro" id="IPR000719">
    <property type="entry name" value="Prot_kinase_dom"/>
</dbReference>
<keyword evidence="1 7" id="KW-0723">Serine/threonine-protein kinase</keyword>
<dbReference type="PROSITE" id="PS50011">
    <property type="entry name" value="PROTEIN_KINASE_DOM"/>
    <property type="match status" value="1"/>
</dbReference>
<organism evidence="7">
    <name type="scientific">Hokovirus HKV1</name>
    <dbReference type="NCBI Taxonomy" id="1977638"/>
    <lineage>
        <taxon>Viruses</taxon>
        <taxon>Varidnaviria</taxon>
        <taxon>Bamfordvirae</taxon>
        <taxon>Nucleocytoviricota</taxon>
        <taxon>Megaviricetes</taxon>
        <taxon>Imitervirales</taxon>
        <taxon>Mimiviridae</taxon>
        <taxon>Klosneuvirinae</taxon>
        <taxon>Hokovirus</taxon>
    </lineage>
</organism>
<dbReference type="Gene3D" id="1.10.510.10">
    <property type="entry name" value="Transferase(Phosphotransferase) domain 1"/>
    <property type="match status" value="1"/>
</dbReference>